<accession>D1LWI1</accession>
<organism evidence="1 2">
    <name type="scientific">Prochlorococcus phage P-SSP7</name>
    <dbReference type="NCBI Taxonomy" id="268748"/>
    <lineage>
        <taxon>Viruses</taxon>
        <taxon>Duplodnaviria</taxon>
        <taxon>Heunggongvirae</taxon>
        <taxon>Uroviricota</taxon>
        <taxon>Caudoviricetes</taxon>
        <taxon>Autographivirales</taxon>
        <taxon>Sechaudvirinae</taxon>
        <taxon>Tiamatvirus</taxon>
    </lineage>
</organism>
<name>D1LWI1_BPPRP</name>
<sequence>MSQLKLTADSGGGTVAIKAPASTTGNAAFELTVPGTGNRGLGKILQVLQTVKTDTSSTTAVNSFEDISGMSIAITPSSTSSKVLVMVDMRLSTNTNRNITYRLMRGSTVIYVGDSAGSRTQATGSMRLTDDAKYDMQSETAIFLDSPSTTSATTYKVQWTQTYSSRGESMYINRSYVDNDVDDRNRCASSITVQEVAA</sequence>
<dbReference type="Proteomes" id="UP000258925">
    <property type="component" value="Segment"/>
</dbReference>
<evidence type="ECO:0000313" key="1">
    <source>
        <dbReference type="EMBL" id="ACY76240.1"/>
    </source>
</evidence>
<dbReference type="EMBL" id="GU071093">
    <property type="protein sequence ID" value="ACY76240.1"/>
    <property type="molecule type" value="Genomic_DNA"/>
</dbReference>
<evidence type="ECO:0000313" key="2">
    <source>
        <dbReference type="Proteomes" id="UP000258925"/>
    </source>
</evidence>
<gene>
    <name evidence="1" type="ORF">PCPG_00037</name>
</gene>
<reference evidence="1 2" key="1">
    <citation type="submission" date="2009-10" db="EMBL/GenBank/DDBJ databases">
        <title>The Genome Sequence of Prochlorococcus phage P-SSP7.</title>
        <authorList>
            <consortium name="The Broad Institute Genome Sequencing Platform"/>
            <person name="Henn M.R."/>
            <person name="Sullivan M.S."/>
            <person name="Osburne M.S."/>
            <person name="Levin J."/>
            <person name="Malboeuf C."/>
            <person name="Casali M."/>
            <person name="Russ C."/>
            <person name="Lennon N."/>
            <person name="Chapman S.B."/>
            <person name="Erlich R."/>
            <person name="Young S.K."/>
            <person name="Koehrsen M."/>
            <person name="Yandava C."/>
            <person name="Zeng Q."/>
            <person name="Alvarado L."/>
            <person name="Anderson S."/>
            <person name="Berlin A."/>
            <person name="Borenstein D."/>
            <person name="Chen Z."/>
            <person name="Engels R."/>
            <person name="Freedman E."/>
            <person name="Gellesch M."/>
            <person name="Goldberg J."/>
            <person name="Green L."/>
            <person name="Griggs A."/>
            <person name="Gujja S."/>
            <person name="Heilman E.R."/>
            <person name="Heiman D."/>
            <person name="Hepburn T."/>
            <person name="Howarth C."/>
            <person name="Jen D."/>
            <person name="Larson L."/>
            <person name="Lewis B."/>
            <person name="Mehta T."/>
            <person name="Park D."/>
            <person name="Pearson M."/>
            <person name="Richards J."/>
            <person name="Rizzolo K."/>
            <person name="Roberts A."/>
            <person name="Ryan E."/>
            <person name="Saif S."/>
            <person name="Shea T."/>
            <person name="Shenoy N."/>
            <person name="Sisk P."/>
            <person name="Stolte C."/>
            <person name="Sykes S."/>
            <person name="Walk T."/>
            <person name="White J."/>
            <person name="Yu Q."/>
            <person name="Coleman M.L."/>
            <person name="Huang K.H."/>
            <person name="Weigele P.R."/>
            <person name="DeFrancesco A.S."/>
            <person name="Kern S.E."/>
            <person name="Thompson L.R."/>
            <person name="Fu R."/>
            <person name="Hombeck B."/>
            <person name="Chisholm S.W."/>
            <person name="Haas B."/>
            <person name="Nusbaum C."/>
            <person name="Birren B."/>
        </authorList>
    </citation>
    <scope>NUCLEOTIDE SEQUENCE [LARGE SCALE GENOMIC DNA]</scope>
    <source>
        <strain evidence="1 2">P-SSP7</strain>
    </source>
</reference>
<protein>
    <submittedName>
        <fullName evidence="1">Uncharacterized protein</fullName>
    </submittedName>
</protein>
<proteinExistence type="predicted"/>
<organismHost>
    <name type="scientific">Prochlorococcus</name>
    <dbReference type="NCBI Taxonomy" id="1218"/>
</organismHost>